<reference evidence="1" key="1">
    <citation type="journal article" date="2020" name="Stud. Mycol.">
        <title>101 Dothideomycetes genomes: a test case for predicting lifestyles and emergence of pathogens.</title>
        <authorList>
            <person name="Haridas S."/>
            <person name="Albert R."/>
            <person name="Binder M."/>
            <person name="Bloem J."/>
            <person name="Labutti K."/>
            <person name="Salamov A."/>
            <person name="Andreopoulos B."/>
            <person name="Baker S."/>
            <person name="Barry K."/>
            <person name="Bills G."/>
            <person name="Bluhm B."/>
            <person name="Cannon C."/>
            <person name="Castanera R."/>
            <person name="Culley D."/>
            <person name="Daum C."/>
            <person name="Ezra D."/>
            <person name="Gonzalez J."/>
            <person name="Henrissat B."/>
            <person name="Kuo A."/>
            <person name="Liang C."/>
            <person name="Lipzen A."/>
            <person name="Lutzoni F."/>
            <person name="Magnuson J."/>
            <person name="Mondo S."/>
            <person name="Nolan M."/>
            <person name="Ohm R."/>
            <person name="Pangilinan J."/>
            <person name="Park H.-J."/>
            <person name="Ramirez L."/>
            <person name="Alfaro M."/>
            <person name="Sun H."/>
            <person name="Tritt A."/>
            <person name="Yoshinaga Y."/>
            <person name="Zwiers L.-H."/>
            <person name="Turgeon B."/>
            <person name="Goodwin S."/>
            <person name="Spatafora J."/>
            <person name="Crous P."/>
            <person name="Grigoriev I."/>
        </authorList>
    </citation>
    <scope>NUCLEOTIDE SEQUENCE</scope>
    <source>
        <strain evidence="1">CBS 109.77</strain>
    </source>
</reference>
<accession>A0A6A6XKW1</accession>
<dbReference type="AlphaFoldDB" id="A0A6A6XKW1"/>
<proteinExistence type="predicted"/>
<keyword evidence="2" id="KW-1185">Reference proteome</keyword>
<dbReference type="OrthoDB" id="3797060at2759"/>
<dbReference type="Proteomes" id="UP000799757">
    <property type="component" value="Unassembled WGS sequence"/>
</dbReference>
<gene>
    <name evidence="1" type="ORF">K505DRAFT_236705</name>
</gene>
<sequence length="416" mass="47859">MASSDFSFRGGGSVLHPNHITRYEYPCLLGHSQSQLILQIPKFAAQRSRPQGGAFWDLTHLTITPSGRDPPTRAQFRHWLVAENGNDKISRNPLGRAMRRVTGYQGNTLLQAGKFKLQGRLVYIVKRTTMLPLGNGDEGIYRKDEETYDIPCEQWRALKPPGDNHDKPTDLFDGEEDQGSTKFWRCPDCRDRNFCHKLHHLNLRHDEIPWWRWYVAHLMLEKFTGPEWKTYLEKASGDGDAFIPPFQKPDPKDVPINQLDLTPLEDLAVTWVRFDQAISFMQNVVLYITSIQPWGYALDNPHTTDEAALLVKCLQRELHRLGKTKQRFNTKDLIAHMHEVGAKAFTPVVVEEKQARLGNPIFPAGYEEYRHFVCEWTARGCFWSKQTAVDVTYCVGLMMKNKGAWWDGEPKFPPAP</sequence>
<organism evidence="1 2">
    <name type="scientific">Melanomma pulvis-pyrius CBS 109.77</name>
    <dbReference type="NCBI Taxonomy" id="1314802"/>
    <lineage>
        <taxon>Eukaryota</taxon>
        <taxon>Fungi</taxon>
        <taxon>Dikarya</taxon>
        <taxon>Ascomycota</taxon>
        <taxon>Pezizomycotina</taxon>
        <taxon>Dothideomycetes</taxon>
        <taxon>Pleosporomycetidae</taxon>
        <taxon>Pleosporales</taxon>
        <taxon>Melanommataceae</taxon>
        <taxon>Melanomma</taxon>
    </lineage>
</organism>
<evidence type="ECO:0000313" key="1">
    <source>
        <dbReference type="EMBL" id="KAF2796874.1"/>
    </source>
</evidence>
<dbReference type="EMBL" id="MU001820">
    <property type="protein sequence ID" value="KAF2796874.1"/>
    <property type="molecule type" value="Genomic_DNA"/>
</dbReference>
<protein>
    <submittedName>
        <fullName evidence="1">Uncharacterized protein</fullName>
    </submittedName>
</protein>
<evidence type="ECO:0000313" key="2">
    <source>
        <dbReference type="Proteomes" id="UP000799757"/>
    </source>
</evidence>
<name>A0A6A6XKW1_9PLEO</name>